<accession>A0A9W6BYL4</accession>
<evidence type="ECO:0000313" key="2">
    <source>
        <dbReference type="EMBL" id="GLC60677.1"/>
    </source>
</evidence>
<name>A0A9W6BYL4_9CHLO</name>
<dbReference type="AlphaFoldDB" id="A0A9W6BYL4"/>
<keyword evidence="3" id="KW-1185">Reference proteome</keyword>
<evidence type="ECO:0000313" key="3">
    <source>
        <dbReference type="Proteomes" id="UP001165080"/>
    </source>
</evidence>
<protein>
    <submittedName>
        <fullName evidence="2">Uncharacterized protein</fullName>
    </submittedName>
</protein>
<proteinExistence type="predicted"/>
<organism evidence="2 3">
    <name type="scientific">Pleodorina starrii</name>
    <dbReference type="NCBI Taxonomy" id="330485"/>
    <lineage>
        <taxon>Eukaryota</taxon>
        <taxon>Viridiplantae</taxon>
        <taxon>Chlorophyta</taxon>
        <taxon>core chlorophytes</taxon>
        <taxon>Chlorophyceae</taxon>
        <taxon>CS clade</taxon>
        <taxon>Chlamydomonadales</taxon>
        <taxon>Volvocaceae</taxon>
        <taxon>Pleodorina</taxon>
    </lineage>
</organism>
<feature type="compositionally biased region" description="Gly residues" evidence="1">
    <location>
        <begin position="104"/>
        <end position="114"/>
    </location>
</feature>
<reference evidence="2 3" key="1">
    <citation type="journal article" date="2023" name="Commun. Biol.">
        <title>Reorganization of the ancestral sex-determining regions during the evolution of trioecy in Pleodorina starrii.</title>
        <authorList>
            <person name="Takahashi K."/>
            <person name="Suzuki S."/>
            <person name="Kawai-Toyooka H."/>
            <person name="Yamamoto K."/>
            <person name="Hamaji T."/>
            <person name="Ootsuki R."/>
            <person name="Yamaguchi H."/>
            <person name="Kawachi M."/>
            <person name="Higashiyama T."/>
            <person name="Nozaki H."/>
        </authorList>
    </citation>
    <scope>NUCLEOTIDE SEQUENCE [LARGE SCALE GENOMIC DNA]</scope>
    <source>
        <strain evidence="2 3">NIES-4479</strain>
    </source>
</reference>
<evidence type="ECO:0000256" key="1">
    <source>
        <dbReference type="SAM" id="MobiDB-lite"/>
    </source>
</evidence>
<comment type="caution">
    <text evidence="2">The sequence shown here is derived from an EMBL/GenBank/DDBJ whole genome shotgun (WGS) entry which is preliminary data.</text>
</comment>
<feature type="compositionally biased region" description="Basic and acidic residues" evidence="1">
    <location>
        <begin position="89"/>
        <end position="100"/>
    </location>
</feature>
<gene>
    <name evidence="2" type="primary">PLESTBF000804</name>
    <name evidence="2" type="ORF">PLESTB_001657000</name>
</gene>
<sequence>MDGLALLQQDTAAAAYSDEVLKEFEDVIHAALGYALPGSAGAEAPGRGLGGAGSSSGVVAVGGAGSAGAEAIRRRACGLRRTLRRVPRQRLEPQRLEPQHRGGRQGPSQGGGPHARGPPGRGLACSRAAAVGPAEVEVLLRRALQSALGRGGGCKHRPTCCGAAPPRPSPRAAPAAAAARVGARCPPPVCCPCGALPACRPAGTPTGRLRHRTGAMCRGRGWGGPAGMGWEPAARPRSRHWVQVQQQLLRRLVVAPRRGGARAGQHAALV</sequence>
<feature type="region of interest" description="Disordered" evidence="1">
    <location>
        <begin position="83"/>
        <end position="126"/>
    </location>
</feature>
<dbReference type="Proteomes" id="UP001165080">
    <property type="component" value="Unassembled WGS sequence"/>
</dbReference>
<dbReference type="EMBL" id="BRXU01000037">
    <property type="protein sequence ID" value="GLC60677.1"/>
    <property type="molecule type" value="Genomic_DNA"/>
</dbReference>